<keyword evidence="5 7" id="KW-0040">ANK repeat</keyword>
<dbReference type="SUPFAM" id="SSF48403">
    <property type="entry name" value="Ankyrin repeat"/>
    <property type="match status" value="2"/>
</dbReference>
<dbReference type="InterPro" id="IPR036770">
    <property type="entry name" value="Ankyrin_rpt-contain_sf"/>
</dbReference>
<gene>
    <name evidence="10" type="ORF">NCGR_LOCUS41098</name>
</gene>
<dbReference type="SMART" id="SM00248">
    <property type="entry name" value="ANK"/>
    <property type="match status" value="17"/>
</dbReference>
<organism evidence="10 11">
    <name type="scientific">Miscanthus lutarioriparius</name>
    <dbReference type="NCBI Taxonomy" id="422564"/>
    <lineage>
        <taxon>Eukaryota</taxon>
        <taxon>Viridiplantae</taxon>
        <taxon>Streptophyta</taxon>
        <taxon>Embryophyta</taxon>
        <taxon>Tracheophyta</taxon>
        <taxon>Spermatophyta</taxon>
        <taxon>Magnoliopsida</taxon>
        <taxon>Liliopsida</taxon>
        <taxon>Poales</taxon>
        <taxon>Poaceae</taxon>
        <taxon>PACMAD clade</taxon>
        <taxon>Panicoideae</taxon>
        <taxon>Andropogonodae</taxon>
        <taxon>Andropogoneae</taxon>
        <taxon>Saccharinae</taxon>
        <taxon>Miscanthus</taxon>
    </lineage>
</organism>
<evidence type="ECO:0000313" key="10">
    <source>
        <dbReference type="EMBL" id="CAD6257613.1"/>
    </source>
</evidence>
<proteinExistence type="predicted"/>
<dbReference type="PROSITE" id="PS50088">
    <property type="entry name" value="ANK_REPEAT"/>
    <property type="match status" value="2"/>
</dbReference>
<evidence type="ECO:0000256" key="4">
    <source>
        <dbReference type="ARBA" id="ARBA00022989"/>
    </source>
</evidence>
<keyword evidence="11" id="KW-1185">Reference proteome</keyword>
<evidence type="ECO:0000256" key="1">
    <source>
        <dbReference type="ARBA" id="ARBA00004141"/>
    </source>
</evidence>
<evidence type="ECO:0000256" key="3">
    <source>
        <dbReference type="ARBA" id="ARBA00022737"/>
    </source>
</evidence>
<dbReference type="PANTHER" id="PTHR24186">
    <property type="entry name" value="PROTEIN PHOSPHATASE 1 REGULATORY SUBUNIT"/>
    <property type="match status" value="1"/>
</dbReference>
<dbReference type="Gene3D" id="1.25.40.20">
    <property type="entry name" value="Ankyrin repeat-containing domain"/>
    <property type="match status" value="5"/>
</dbReference>
<feature type="transmembrane region" description="Helical" evidence="8">
    <location>
        <begin position="774"/>
        <end position="796"/>
    </location>
</feature>
<evidence type="ECO:0000313" key="11">
    <source>
        <dbReference type="Proteomes" id="UP000604825"/>
    </source>
</evidence>
<dbReference type="EMBL" id="CAJGYO010000010">
    <property type="protein sequence ID" value="CAD6257613.1"/>
    <property type="molecule type" value="Genomic_DNA"/>
</dbReference>
<evidence type="ECO:0000256" key="2">
    <source>
        <dbReference type="ARBA" id="ARBA00022692"/>
    </source>
</evidence>
<dbReference type="Pfam" id="PF13962">
    <property type="entry name" value="PGG"/>
    <property type="match status" value="1"/>
</dbReference>
<comment type="caution">
    <text evidence="10">The sequence shown here is derived from an EMBL/GenBank/DDBJ whole genome shotgun (WGS) entry which is preliminary data.</text>
</comment>
<dbReference type="PROSITE" id="PS50297">
    <property type="entry name" value="ANK_REP_REGION"/>
    <property type="match status" value="2"/>
</dbReference>
<sequence>MDRRLLEAAATGDAAMQDLASHEPAVLVGTTPQGNTCLHIASIHGHQGFCEHVLTTFNQYLPLLNTINADGETPLLTAVARGRATLASVLLRFCREQPSETIRRQDRRGFNALHHAICSGHRKLALELIEAEPALADAVNNCNESPMYTAVMRNYGDVLEKLLKIPHAAHGGAHGCNALHAAVTSGNAVMAKRVMEARPWLARQENEDERTPMYLAAKENKIDILTVLLEHDPSSCHLISTDGSSLLCIAATKGNVGVARELLRHCPDPPYCNATGSTCLHIAVSSGRSNFVRFVVRSPQLQHLINLPNERGETALQLAERIMQEGDGGERRQTMMSMIAVLQFHLNLSIHAEPFTSRESCKKLKEMDRLLEAAVSGYLPGIRHLDAHGVLLATTPRGNTCLHIAAIHGHERFCMEVQALKPSLLATVNSDGETPLLTAVASGRVTLASALLEWCHNKQLSQAILVQDNRGNNALHHAIRSGYTQLALDLVAAEPALSKAVNQYGESPMFIAVMRNYRDVFESLCVIPDSAHGGVDGENALHAAVRNGNSAIAERIMQTRPALAATGDNSITTATPLHLAVLWNKIDVLRVLLEHDRSLGYVFSSQGTPLLVSAAHRGHVGVARKLLQHCPDAPFTTRHGSRTCLHQAVSKGQMEFVDFVLGLPQFGRLINMRDEHGHTALHLAVRECNPKMVAALLLHPDIDVTVLNNGGISAIWKLDGAADNSKTLNWNEVSMLMLNADPQAATNIYNLRRQAHAEVTKRTRKDIKSLTQTYTGNTSLVAILIATITFAAAFTLPGGYSTDHENEGLPIMARKFAFKAFLVSDTLAMCSSLAVAFICVIARLEDLEFLLYYRSFTKKLMWFAYMATTTAFATGLYTVLAPRLPWLAIAICILTSLLPILTKLLGEWPVLRLRFRLGRTFNSELLDMV</sequence>
<dbReference type="Proteomes" id="UP000604825">
    <property type="component" value="Unassembled WGS sequence"/>
</dbReference>
<dbReference type="InterPro" id="IPR002110">
    <property type="entry name" value="Ankyrin_rpt"/>
</dbReference>
<dbReference type="AlphaFoldDB" id="A0A811QJ89"/>
<keyword evidence="3" id="KW-0677">Repeat</keyword>
<dbReference type="Pfam" id="PF12796">
    <property type="entry name" value="Ank_2"/>
    <property type="match status" value="6"/>
</dbReference>
<dbReference type="InterPro" id="IPR026961">
    <property type="entry name" value="PGG_dom"/>
</dbReference>
<keyword evidence="6 8" id="KW-0472">Membrane</keyword>
<name>A0A811QJ89_9POAL</name>
<reference evidence="10" key="1">
    <citation type="submission" date="2020-10" db="EMBL/GenBank/DDBJ databases">
        <authorList>
            <person name="Han B."/>
            <person name="Lu T."/>
            <person name="Zhao Q."/>
            <person name="Huang X."/>
            <person name="Zhao Y."/>
        </authorList>
    </citation>
    <scope>NUCLEOTIDE SEQUENCE</scope>
</reference>
<dbReference type="PANTHER" id="PTHR24186:SF54">
    <property type="entry name" value="PGG DOMAIN-CONTAINING PROTEIN"/>
    <property type="match status" value="1"/>
</dbReference>
<feature type="repeat" description="ANK" evidence="7">
    <location>
        <begin position="572"/>
        <end position="595"/>
    </location>
</feature>
<feature type="repeat" description="ANK" evidence="7">
    <location>
        <begin position="676"/>
        <end position="709"/>
    </location>
</feature>
<comment type="subcellular location">
    <subcellularLocation>
        <location evidence="1">Membrane</location>
        <topology evidence="1">Multi-pass membrane protein</topology>
    </subcellularLocation>
</comment>
<protein>
    <recommendedName>
        <fullName evidence="9">PGG domain-containing protein</fullName>
    </recommendedName>
</protein>
<dbReference type="GO" id="GO:0005886">
    <property type="term" value="C:plasma membrane"/>
    <property type="evidence" value="ECO:0007669"/>
    <property type="project" value="TreeGrafter"/>
</dbReference>
<feature type="transmembrane region" description="Helical" evidence="8">
    <location>
        <begin position="862"/>
        <end position="880"/>
    </location>
</feature>
<feature type="domain" description="PGG" evidence="9">
    <location>
        <begin position="775"/>
        <end position="879"/>
    </location>
</feature>
<keyword evidence="4 8" id="KW-1133">Transmembrane helix</keyword>
<keyword evidence="2 8" id="KW-0812">Transmembrane</keyword>
<dbReference type="OrthoDB" id="303876at2759"/>
<evidence type="ECO:0000256" key="8">
    <source>
        <dbReference type="SAM" id="Phobius"/>
    </source>
</evidence>
<accession>A0A811QJ89</accession>
<feature type="transmembrane region" description="Helical" evidence="8">
    <location>
        <begin position="816"/>
        <end position="841"/>
    </location>
</feature>
<feature type="transmembrane region" description="Helical" evidence="8">
    <location>
        <begin position="886"/>
        <end position="906"/>
    </location>
</feature>
<evidence type="ECO:0000256" key="5">
    <source>
        <dbReference type="ARBA" id="ARBA00023043"/>
    </source>
</evidence>
<evidence type="ECO:0000256" key="7">
    <source>
        <dbReference type="PROSITE-ProRule" id="PRU00023"/>
    </source>
</evidence>
<evidence type="ECO:0000256" key="6">
    <source>
        <dbReference type="ARBA" id="ARBA00023136"/>
    </source>
</evidence>
<evidence type="ECO:0000259" key="9">
    <source>
        <dbReference type="Pfam" id="PF13962"/>
    </source>
</evidence>